<dbReference type="Proteomes" id="UP000765802">
    <property type="component" value="Unassembled WGS sequence"/>
</dbReference>
<evidence type="ECO:0000313" key="3">
    <source>
        <dbReference type="Proteomes" id="UP000765802"/>
    </source>
</evidence>
<comment type="caution">
    <text evidence="2">The sequence shown here is derived from an EMBL/GenBank/DDBJ whole genome shotgun (WGS) entry which is preliminary data.</text>
</comment>
<name>A0ABR7M7V8_9BACT</name>
<dbReference type="Gene3D" id="3.40.50.2000">
    <property type="entry name" value="Glycogen Phosphorylase B"/>
    <property type="match status" value="2"/>
</dbReference>
<dbReference type="Pfam" id="PF00534">
    <property type="entry name" value="Glycos_transf_1"/>
    <property type="match status" value="1"/>
</dbReference>
<dbReference type="EMBL" id="MBUA01000012">
    <property type="protein sequence ID" value="MBC6491027.1"/>
    <property type="molecule type" value="Genomic_DNA"/>
</dbReference>
<reference evidence="2 3" key="1">
    <citation type="submission" date="2016-07" db="EMBL/GenBank/DDBJ databases">
        <title>Genome analysis of Flavihumibacter stibioxidans YS-17.</title>
        <authorList>
            <person name="Shi K."/>
            <person name="Han Y."/>
            <person name="Wang G."/>
        </authorList>
    </citation>
    <scope>NUCLEOTIDE SEQUENCE [LARGE SCALE GENOMIC DNA]</scope>
    <source>
        <strain evidence="2 3">YS-17</strain>
    </source>
</reference>
<protein>
    <recommendedName>
        <fullName evidence="1">Glycosyl transferase family 1 domain-containing protein</fullName>
    </recommendedName>
</protein>
<accession>A0ABR7M7V8</accession>
<dbReference type="SUPFAM" id="SSF53756">
    <property type="entry name" value="UDP-Glycosyltransferase/glycogen phosphorylase"/>
    <property type="match status" value="1"/>
</dbReference>
<gene>
    <name evidence="2" type="ORF">BC349_08295</name>
</gene>
<feature type="domain" description="Glycosyl transferase family 1" evidence="1">
    <location>
        <begin position="167"/>
        <end position="262"/>
    </location>
</feature>
<organism evidence="2 3">
    <name type="scientific">Flavihumibacter stibioxidans</name>
    <dbReference type="NCBI Taxonomy" id="1834163"/>
    <lineage>
        <taxon>Bacteria</taxon>
        <taxon>Pseudomonadati</taxon>
        <taxon>Bacteroidota</taxon>
        <taxon>Chitinophagia</taxon>
        <taxon>Chitinophagales</taxon>
        <taxon>Chitinophagaceae</taxon>
        <taxon>Flavihumibacter</taxon>
    </lineage>
</organism>
<keyword evidence="3" id="KW-1185">Reference proteome</keyword>
<evidence type="ECO:0000259" key="1">
    <source>
        <dbReference type="Pfam" id="PF00534"/>
    </source>
</evidence>
<proteinExistence type="predicted"/>
<evidence type="ECO:0000313" key="2">
    <source>
        <dbReference type="EMBL" id="MBC6491027.1"/>
    </source>
</evidence>
<sequence>MRVLMLPDYRKDNPYQELLAIQMERNGDQVVFPSGYKRVFPLFRAIRSQGGEQLHLHWPDPYFKGQYAVVKFLYGIKFLIDILLIRISGVKVEWTVHNIVSHNSRFPEIEKFVYHLLSKIVSKIMVHDTSVKNQVKLEYRVKGTKIEIIEHPSYEILYPKPWPGRDAARLELGIDSDKIVFLHLGMISPYKGTLELIEFWREKYHSSSEVYLLLAGKAINEDFRSQVVQAISDSANIKWDQGFVSHEMIPNYFQAADAVVVPYKKITTSGSRILARDFGKISIESLDGIHEFIENIGSQQKG</sequence>
<dbReference type="InterPro" id="IPR001296">
    <property type="entry name" value="Glyco_trans_1"/>
</dbReference>